<feature type="transmembrane region" description="Helical" evidence="1">
    <location>
        <begin position="173"/>
        <end position="195"/>
    </location>
</feature>
<protein>
    <recommendedName>
        <fullName evidence="2">DUF8077 domain-containing protein</fullName>
    </recommendedName>
</protein>
<evidence type="ECO:0000256" key="1">
    <source>
        <dbReference type="SAM" id="Phobius"/>
    </source>
</evidence>
<keyword evidence="1" id="KW-0472">Membrane</keyword>
<dbReference type="Pfam" id="PF26284">
    <property type="entry name" value="DUF8077"/>
    <property type="match status" value="1"/>
</dbReference>
<evidence type="ECO:0000313" key="3">
    <source>
        <dbReference type="Proteomes" id="UP000038045"/>
    </source>
</evidence>
<proteinExistence type="predicted"/>
<dbReference type="InterPro" id="IPR058390">
    <property type="entry name" value="DUF8077"/>
</dbReference>
<name>A0A0N4Z609_PARTI</name>
<dbReference type="Proteomes" id="UP000038045">
    <property type="component" value="Unplaced"/>
</dbReference>
<evidence type="ECO:0000259" key="2">
    <source>
        <dbReference type="Pfam" id="PF26284"/>
    </source>
</evidence>
<keyword evidence="1" id="KW-0812">Transmembrane</keyword>
<evidence type="ECO:0000313" key="4">
    <source>
        <dbReference type="WBParaSite" id="PTRK_0000255200.1"/>
    </source>
</evidence>
<dbReference type="WBParaSite" id="PTRK_0000255200.1">
    <property type="protein sequence ID" value="PTRK_0000255200.1"/>
    <property type="gene ID" value="PTRK_0000255200"/>
</dbReference>
<reference evidence="4" key="1">
    <citation type="submission" date="2017-02" db="UniProtKB">
        <authorList>
            <consortium name="WormBaseParasite"/>
        </authorList>
    </citation>
    <scope>IDENTIFICATION</scope>
</reference>
<sequence>MSRKISCNIYYLFITLIYFVSFATTNSHYTDPSQAEVEYVDWVTGVQIVFCKDTFVTSADIENNFKKAIVNVINKHCRNSTACGLRRPVVFTPQNIIFMEGFPRREYEAINFRFLIVLPTESIPMKKISKPLLHKQYSSDAFKKFLVDEITSKLGWHVLYFEKYPKYDQITEFMNIALIPIALTAGLLMICLAYWSTCLNSIAFNNGDWIVSGASGGKNAALRRTMEIISEQEAFFNQYMKEKQCYENLEGKENNDKKNFTMTSIENAPQFSNGKDRRDYNSNKNFAGIESFEMQERIRKASESAKENLPSIYEENESQFDDYSPKLSKEDNFKKFLIPSHRDSDCSILTQEQEAQIFAKLRERNKRRISINTNTEEIKEIKRFRRVHAKRNSMFSVPSPKRKSICSPGRKQWKTGSIMINFMRKR</sequence>
<organism evidence="3 4">
    <name type="scientific">Parastrongyloides trichosuri</name>
    <name type="common">Possum-specific nematode worm</name>
    <dbReference type="NCBI Taxonomy" id="131310"/>
    <lineage>
        <taxon>Eukaryota</taxon>
        <taxon>Metazoa</taxon>
        <taxon>Ecdysozoa</taxon>
        <taxon>Nematoda</taxon>
        <taxon>Chromadorea</taxon>
        <taxon>Rhabditida</taxon>
        <taxon>Tylenchina</taxon>
        <taxon>Panagrolaimomorpha</taxon>
        <taxon>Strongyloidoidea</taxon>
        <taxon>Strongyloididae</taxon>
        <taxon>Parastrongyloides</taxon>
    </lineage>
</organism>
<keyword evidence="1" id="KW-1133">Transmembrane helix</keyword>
<dbReference type="AlphaFoldDB" id="A0A0N4Z609"/>
<keyword evidence="3" id="KW-1185">Reference proteome</keyword>
<feature type="domain" description="DUF8077" evidence="2">
    <location>
        <begin position="36"/>
        <end position="165"/>
    </location>
</feature>
<accession>A0A0N4Z609</accession>